<organism evidence="1 2">
    <name type="scientific">Isoptericola cucumis</name>
    <dbReference type="NCBI Taxonomy" id="1776856"/>
    <lineage>
        <taxon>Bacteria</taxon>
        <taxon>Bacillati</taxon>
        <taxon>Actinomycetota</taxon>
        <taxon>Actinomycetes</taxon>
        <taxon>Micrococcales</taxon>
        <taxon>Promicromonosporaceae</taxon>
        <taxon>Isoptericola</taxon>
    </lineage>
</organism>
<sequence length="107" mass="12077">MLFLDKVIGFVMEYDIYNPFHCKCDDIISFVQKIDEGFVVIYLNTVEARNYKETPLLHWPISAVAGPRCTRCPHSSTPVVEARCGRNEAVWPSRSEAWADGVSVAVV</sequence>
<dbReference type="EMBL" id="BMDG01000004">
    <property type="protein sequence ID" value="GGI06984.1"/>
    <property type="molecule type" value="Genomic_DNA"/>
</dbReference>
<accession>A0ABQ2B5H8</accession>
<name>A0ABQ2B5H8_9MICO</name>
<evidence type="ECO:0000313" key="2">
    <source>
        <dbReference type="Proteomes" id="UP000632535"/>
    </source>
</evidence>
<comment type="caution">
    <text evidence="1">The sequence shown here is derived from an EMBL/GenBank/DDBJ whole genome shotgun (WGS) entry which is preliminary data.</text>
</comment>
<evidence type="ECO:0000313" key="1">
    <source>
        <dbReference type="EMBL" id="GGI06984.1"/>
    </source>
</evidence>
<proteinExistence type="predicted"/>
<dbReference type="Proteomes" id="UP000632535">
    <property type="component" value="Unassembled WGS sequence"/>
</dbReference>
<gene>
    <name evidence="1" type="ORF">GCM10007368_13890</name>
</gene>
<protein>
    <submittedName>
        <fullName evidence="1">Uncharacterized protein</fullName>
    </submittedName>
</protein>
<dbReference type="RefSeq" id="WP_188522941.1">
    <property type="nucleotide sequence ID" value="NZ_BMDG01000004.1"/>
</dbReference>
<keyword evidence="2" id="KW-1185">Reference proteome</keyword>
<reference evidence="2" key="1">
    <citation type="journal article" date="2019" name="Int. J. Syst. Evol. Microbiol.">
        <title>The Global Catalogue of Microorganisms (GCM) 10K type strain sequencing project: providing services to taxonomists for standard genome sequencing and annotation.</title>
        <authorList>
            <consortium name="The Broad Institute Genomics Platform"/>
            <consortium name="The Broad Institute Genome Sequencing Center for Infectious Disease"/>
            <person name="Wu L."/>
            <person name="Ma J."/>
        </authorList>
    </citation>
    <scope>NUCLEOTIDE SEQUENCE [LARGE SCALE GENOMIC DNA]</scope>
    <source>
        <strain evidence="2">CCM 8653</strain>
    </source>
</reference>